<dbReference type="Proteomes" id="UP000789702">
    <property type="component" value="Unassembled WGS sequence"/>
</dbReference>
<reference evidence="1" key="1">
    <citation type="submission" date="2021-06" db="EMBL/GenBank/DDBJ databases">
        <authorList>
            <person name="Kallberg Y."/>
            <person name="Tangrot J."/>
            <person name="Rosling A."/>
        </authorList>
    </citation>
    <scope>NUCLEOTIDE SEQUENCE</scope>
    <source>
        <strain evidence="1">IL203A</strain>
    </source>
</reference>
<name>A0ACA9LFI9_9GLOM</name>
<accession>A0ACA9LFI9</accession>
<sequence length="42" mass="5173">SRWLDAYGFHFKNKESEDEDDIEEVDFIWTRDRPDELDEPVE</sequence>
<protein>
    <submittedName>
        <fullName evidence="1">4827_t:CDS:1</fullName>
    </submittedName>
</protein>
<feature type="non-terminal residue" evidence="1">
    <location>
        <position position="1"/>
    </location>
</feature>
<evidence type="ECO:0000313" key="2">
    <source>
        <dbReference type="Proteomes" id="UP000789702"/>
    </source>
</evidence>
<dbReference type="EMBL" id="CAJVPU010004096">
    <property type="protein sequence ID" value="CAG8527838.1"/>
    <property type="molecule type" value="Genomic_DNA"/>
</dbReference>
<comment type="caution">
    <text evidence="1">The sequence shown here is derived from an EMBL/GenBank/DDBJ whole genome shotgun (WGS) entry which is preliminary data.</text>
</comment>
<evidence type="ECO:0000313" key="1">
    <source>
        <dbReference type="EMBL" id="CAG8527838.1"/>
    </source>
</evidence>
<gene>
    <name evidence="1" type="ORF">DHETER_LOCUS4228</name>
</gene>
<proteinExistence type="predicted"/>
<organism evidence="1 2">
    <name type="scientific">Dentiscutata heterogama</name>
    <dbReference type="NCBI Taxonomy" id="1316150"/>
    <lineage>
        <taxon>Eukaryota</taxon>
        <taxon>Fungi</taxon>
        <taxon>Fungi incertae sedis</taxon>
        <taxon>Mucoromycota</taxon>
        <taxon>Glomeromycotina</taxon>
        <taxon>Glomeromycetes</taxon>
        <taxon>Diversisporales</taxon>
        <taxon>Gigasporaceae</taxon>
        <taxon>Dentiscutata</taxon>
    </lineage>
</organism>
<keyword evidence="2" id="KW-1185">Reference proteome</keyword>